<organism evidence="15">
    <name type="scientific">Uroplatus fimbriatus</name>
    <name type="common">common flat-tail gecko</name>
    <dbReference type="NCBI Taxonomy" id="402375"/>
    <lineage>
        <taxon>Eukaryota</taxon>
        <taxon>Metazoa</taxon>
        <taxon>Chordata</taxon>
        <taxon>Craniata</taxon>
        <taxon>Vertebrata</taxon>
        <taxon>Euteleostomi</taxon>
        <taxon>Lepidosauria</taxon>
        <taxon>Squamata</taxon>
        <taxon>Bifurcata</taxon>
        <taxon>Gekkota</taxon>
        <taxon>Gekkonidae</taxon>
        <taxon>Gekkoninae</taxon>
        <taxon>Uroplatus</taxon>
    </lineage>
</organism>
<dbReference type="GO" id="GO:0045259">
    <property type="term" value="C:proton-transporting ATP synthase complex"/>
    <property type="evidence" value="ECO:0007669"/>
    <property type="project" value="UniProtKB-KW"/>
</dbReference>
<comment type="subunit">
    <text evidence="12">Component of the ATP synthase complex composed at least of ATP5F1A/subunit alpha, ATP5F1B/subunit beta, ATP5MC1/subunit c (homooctomer), MT-ATP6/subunit a, MT-ATP8/subunit 8, ATP5ME/subunit e, ATP5MF/subunit f, ATP5MG/subunit g, ATP5MK/subunit k, ATP5MJ/subunit j, ATP5F1C/subunit gamma, ATP5F1D/subunit delta, ATP5F1E/subunit epsilon, ATP5PF/subunit F6, ATP5PB/subunit b, ATP5PD/subunit d, ATP5PO/subunit OSCP. ATP synthase complex consists of a soluble F(1) head domain (subunits alpha(3) and beta(3)) - the catalytic core - and a membrane F(0) domain - the membrane proton channel (subunits c, a, 8, e, f, g, k and j). These two domains are linked by a central stalk (subunits gamma, delta, and epsilon) rotating inside the F1 region and a stationary peripheral stalk (subunits F6, b, d, and OSCP). Interacts with DNAJC30; interaction is direct.</text>
</comment>
<dbReference type="EMBL" id="AB612276">
    <property type="protein sequence ID" value="BAP90248.1"/>
    <property type="molecule type" value="Genomic_DNA"/>
</dbReference>
<keyword evidence="4" id="KW-0138">CF(0)</keyword>
<keyword evidence="8" id="KW-0406">Ion transport</keyword>
<accession>A0A0A1H7A7</accession>
<proteinExistence type="inferred from homology"/>
<evidence type="ECO:0000256" key="10">
    <source>
        <dbReference type="ARBA" id="ARBA00023310"/>
    </source>
</evidence>
<evidence type="ECO:0000256" key="4">
    <source>
        <dbReference type="ARBA" id="ARBA00022547"/>
    </source>
</evidence>
<geneLocation type="mitochondrion" evidence="15"/>
<evidence type="ECO:0000256" key="3">
    <source>
        <dbReference type="ARBA" id="ARBA00022448"/>
    </source>
</evidence>
<keyword evidence="15" id="KW-0496">Mitochondrion</keyword>
<feature type="transmembrane region" description="Helical" evidence="14">
    <location>
        <begin position="98"/>
        <end position="116"/>
    </location>
</feature>
<comment type="similarity">
    <text evidence="2">Belongs to the ATPase A chain family.</text>
</comment>
<keyword evidence="3" id="KW-0813">Transport</keyword>
<protein>
    <recommendedName>
        <fullName evidence="13">ATP synthase subunit a</fullName>
    </recommendedName>
</protein>
<name>A0A0A1H7A7_9SAUR</name>
<evidence type="ECO:0000256" key="8">
    <source>
        <dbReference type="ARBA" id="ARBA00023065"/>
    </source>
</evidence>
<dbReference type="InterPro" id="IPR035908">
    <property type="entry name" value="F0_ATP_A_sf"/>
</dbReference>
<dbReference type="InterPro" id="IPR045083">
    <property type="entry name" value="ATP_synth_F0_asu_bact/mt"/>
</dbReference>
<feature type="transmembrane region" description="Helical" evidence="14">
    <location>
        <begin position="167"/>
        <end position="187"/>
    </location>
</feature>
<feature type="transmembrane region" description="Helical" evidence="14">
    <location>
        <begin position="70"/>
        <end position="91"/>
    </location>
</feature>
<feature type="transmembrane region" description="Helical" evidence="14">
    <location>
        <begin position="12"/>
        <end position="31"/>
    </location>
</feature>
<gene>
    <name evidence="15" type="primary">ATPase 6</name>
</gene>
<dbReference type="PANTHER" id="PTHR11410">
    <property type="entry name" value="ATP SYNTHASE SUBUNIT A"/>
    <property type="match status" value="1"/>
</dbReference>
<evidence type="ECO:0000256" key="13">
    <source>
        <dbReference type="RuleBase" id="RU004450"/>
    </source>
</evidence>
<evidence type="ECO:0000256" key="1">
    <source>
        <dbReference type="ARBA" id="ARBA00004141"/>
    </source>
</evidence>
<feature type="transmembrane region" description="Helical" evidence="14">
    <location>
        <begin position="136"/>
        <end position="155"/>
    </location>
</feature>
<dbReference type="GO" id="GO:0046933">
    <property type="term" value="F:proton-transporting ATP synthase activity, rotational mechanism"/>
    <property type="evidence" value="ECO:0007669"/>
    <property type="project" value="TreeGrafter"/>
</dbReference>
<keyword evidence="10" id="KW-0066">ATP synthesis</keyword>
<reference evidence="15" key="1">
    <citation type="journal article" date="2014" name="BMC Genomics">
        <title>Gene rearrangements in gekkonid mitochondrial genomes with shuffling, loss, and reassignment of tRNA genes.</title>
        <authorList>
            <person name="Kumazawa Y."/>
            <person name="Miura S."/>
            <person name="Yamada C."/>
            <person name="Hashiguchi Y."/>
        </authorList>
    </citation>
    <scope>NUCLEOTIDE SEQUENCE</scope>
    <source>
        <strain evidence="15">Ufim3</strain>
    </source>
</reference>
<keyword evidence="6" id="KW-0375">Hydrogen ion transport</keyword>
<dbReference type="CDD" id="cd00310">
    <property type="entry name" value="ATP-synt_Fo_a_6"/>
    <property type="match status" value="1"/>
</dbReference>
<dbReference type="Gene3D" id="1.20.120.220">
    <property type="entry name" value="ATP synthase, F0 complex, subunit A"/>
    <property type="match status" value="1"/>
</dbReference>
<evidence type="ECO:0000256" key="5">
    <source>
        <dbReference type="ARBA" id="ARBA00022692"/>
    </source>
</evidence>
<evidence type="ECO:0000256" key="12">
    <source>
        <dbReference type="ARBA" id="ARBA00063051"/>
    </source>
</evidence>
<evidence type="ECO:0000256" key="2">
    <source>
        <dbReference type="ARBA" id="ARBA00006810"/>
    </source>
</evidence>
<dbReference type="Pfam" id="PF00119">
    <property type="entry name" value="ATP-synt_A"/>
    <property type="match status" value="1"/>
</dbReference>
<keyword evidence="7 14" id="KW-1133">Transmembrane helix</keyword>
<evidence type="ECO:0000256" key="14">
    <source>
        <dbReference type="SAM" id="Phobius"/>
    </source>
</evidence>
<dbReference type="PANTHER" id="PTHR11410:SF0">
    <property type="entry name" value="ATP SYNTHASE SUBUNIT A"/>
    <property type="match status" value="1"/>
</dbReference>
<comment type="subcellular location">
    <subcellularLocation>
        <location evidence="1">Membrane</location>
        <topology evidence="1">Multi-pass membrane protein</topology>
    </subcellularLocation>
    <subcellularLocation>
        <location evidence="13">Mitochondrion inner membrane</location>
        <topology evidence="13">Multi-pass membrane protein</topology>
    </subcellularLocation>
</comment>
<comment type="catalytic activity">
    <reaction evidence="11">
        <text>H(+)(in) = H(+)(out)</text>
        <dbReference type="Rhea" id="RHEA:34979"/>
        <dbReference type="ChEBI" id="CHEBI:15378"/>
    </reaction>
</comment>
<feature type="transmembrane region" description="Helical" evidence="14">
    <location>
        <begin position="193"/>
        <end position="222"/>
    </location>
</feature>
<keyword evidence="5 14" id="KW-0812">Transmembrane</keyword>
<keyword evidence="9 14" id="KW-0472">Membrane</keyword>
<dbReference type="SUPFAM" id="SSF81336">
    <property type="entry name" value="F1F0 ATP synthase subunit A"/>
    <property type="match status" value="1"/>
</dbReference>
<evidence type="ECO:0000256" key="9">
    <source>
        <dbReference type="ARBA" id="ARBA00023136"/>
    </source>
</evidence>
<evidence type="ECO:0000313" key="15">
    <source>
        <dbReference type="EMBL" id="BAP90248.1"/>
    </source>
</evidence>
<evidence type="ECO:0000256" key="11">
    <source>
        <dbReference type="ARBA" id="ARBA00024169"/>
    </source>
</evidence>
<dbReference type="NCBIfam" id="TIGR01131">
    <property type="entry name" value="ATP_synt_6_or_A"/>
    <property type="match status" value="1"/>
</dbReference>
<evidence type="ECO:0000256" key="7">
    <source>
        <dbReference type="ARBA" id="ARBA00022989"/>
    </source>
</evidence>
<dbReference type="InterPro" id="IPR000568">
    <property type="entry name" value="ATP_synth_F0_asu"/>
</dbReference>
<evidence type="ECO:0000256" key="6">
    <source>
        <dbReference type="ARBA" id="ARBA00022781"/>
    </source>
</evidence>
<dbReference type="GO" id="GO:0005743">
    <property type="term" value="C:mitochondrial inner membrane"/>
    <property type="evidence" value="ECO:0007669"/>
    <property type="project" value="UniProtKB-SubCell"/>
</dbReference>
<sequence length="226" mass="24914">MTLGLFDQFSTPYMLGMPLLLFALLFPMLIIYPPSRILLNRLAMLQTWFSLSLPKHLLQLTPTQAHPWGLPLLSTAQLLILLNLLGLLPYTFTPTTQLALNLALALPFWIATILLGCRNQPTSSLAHLLPQGCPTPLIPALILIETASIFIRPLALGVRITANLTAGHLLIMLVSTATMLLLTAFPLTTPLAWILLLLLTGLELAVAMIQAYVFVLLLTLYLQENF</sequence>
<dbReference type="PRINTS" id="PR00123">
    <property type="entry name" value="ATPASEA"/>
</dbReference>
<dbReference type="AlphaFoldDB" id="A0A0A1H7A7"/>